<dbReference type="InterPro" id="IPR017927">
    <property type="entry name" value="FAD-bd_FR_type"/>
</dbReference>
<dbReference type="RefSeq" id="WP_166510310.1">
    <property type="nucleotide sequence ID" value="NZ_VNHM01000001.1"/>
</dbReference>
<keyword evidence="3 11" id="KW-0285">Flavoprotein</keyword>
<dbReference type="Gene3D" id="2.40.30.10">
    <property type="entry name" value="Translation factors"/>
    <property type="match status" value="1"/>
</dbReference>
<evidence type="ECO:0000256" key="4">
    <source>
        <dbReference type="ARBA" id="ARBA00022714"/>
    </source>
</evidence>
<reference evidence="15 16" key="1">
    <citation type="submission" date="2019-07" db="EMBL/GenBank/DDBJ databases">
        <title>Genomic Encyclopedia of Type Strains, Phase I: the one thousand microbial genomes (KMG-I) project.</title>
        <authorList>
            <person name="Kyrpides N."/>
        </authorList>
    </citation>
    <scope>NUCLEOTIDE SEQUENCE [LARGE SCALE GENOMIC DNA]</scope>
    <source>
        <strain evidence="15 16">DSM 6562</strain>
    </source>
</reference>
<dbReference type="Gene3D" id="2.10.240.10">
    <property type="entry name" value="Dihydroorotate dehydrogenase, electron transfer subunit"/>
    <property type="match status" value="1"/>
</dbReference>
<dbReference type="Gene3D" id="3.40.50.80">
    <property type="entry name" value="Nucleotide-binding domain of ferredoxin-NADP reductase (FNR) module"/>
    <property type="match status" value="1"/>
</dbReference>
<keyword evidence="5 11" id="KW-0479">Metal-binding</keyword>
<evidence type="ECO:0000256" key="11">
    <source>
        <dbReference type="HAMAP-Rule" id="MF_01211"/>
    </source>
</evidence>
<dbReference type="GO" id="GO:0051537">
    <property type="term" value="F:2 iron, 2 sulfur cluster binding"/>
    <property type="evidence" value="ECO:0007669"/>
    <property type="project" value="UniProtKB-KW"/>
</dbReference>
<dbReference type="GO" id="GO:0050660">
    <property type="term" value="F:flavin adenine dinucleotide binding"/>
    <property type="evidence" value="ECO:0007669"/>
    <property type="project" value="InterPro"/>
</dbReference>
<dbReference type="SUPFAM" id="SSF63380">
    <property type="entry name" value="Riboflavin synthase domain-like"/>
    <property type="match status" value="1"/>
</dbReference>
<dbReference type="AlphaFoldDB" id="A0A5S4ZY00"/>
<evidence type="ECO:0000256" key="3">
    <source>
        <dbReference type="ARBA" id="ARBA00022630"/>
    </source>
</evidence>
<dbReference type="PANTHER" id="PTHR43513:SF3">
    <property type="entry name" value="DIHYDROOROTATE DEHYDROGENASE B (NAD(+)), ELECTRON TRANSFER SUBUNIT-RELATED"/>
    <property type="match status" value="1"/>
</dbReference>
<comment type="function">
    <text evidence="11">Responsible for channeling the electrons from the oxidation of dihydroorotate from the FMN redox center in the PyrD type B subunit to the ultimate electron acceptor NAD(+).</text>
</comment>
<dbReference type="InterPro" id="IPR019480">
    <property type="entry name" value="Dihydroorotate_DH_Fe-S-bd"/>
</dbReference>
<accession>A0A5S4ZY00</accession>
<comment type="caution">
    <text evidence="15">The sequence shown here is derived from an EMBL/GenBank/DDBJ whole genome shotgun (WGS) entry which is preliminary data.</text>
</comment>
<evidence type="ECO:0000313" key="16">
    <source>
        <dbReference type="Proteomes" id="UP000323166"/>
    </source>
</evidence>
<comment type="cofactor">
    <cofactor evidence="11 12">
        <name>FAD</name>
        <dbReference type="ChEBI" id="CHEBI:57692"/>
    </cofactor>
    <text evidence="11 12">Binds 1 FAD per subunit.</text>
</comment>
<name>A0A5S4ZY00_9FIRM</name>
<dbReference type="InterPro" id="IPR023455">
    <property type="entry name" value="Dihydroorotate_DHASE_ETsu"/>
</dbReference>
<feature type="binding site" evidence="11 13">
    <location>
        <position position="229"/>
    </location>
    <ligand>
        <name>[2Fe-2S] cluster</name>
        <dbReference type="ChEBI" id="CHEBI:190135"/>
    </ligand>
</feature>
<feature type="binding site" evidence="11 12">
    <location>
        <begin position="77"/>
        <end position="78"/>
    </location>
    <ligand>
        <name>FAD</name>
        <dbReference type="ChEBI" id="CHEBI:57692"/>
    </ligand>
</feature>
<evidence type="ECO:0000256" key="5">
    <source>
        <dbReference type="ARBA" id="ARBA00022723"/>
    </source>
</evidence>
<dbReference type="Pfam" id="PF00175">
    <property type="entry name" value="NAD_binding_1"/>
    <property type="match status" value="1"/>
</dbReference>
<feature type="binding site" evidence="11 12">
    <location>
        <begin position="53"/>
        <end position="56"/>
    </location>
    <ligand>
        <name>FAD</name>
        <dbReference type="ChEBI" id="CHEBI:57692"/>
    </ligand>
</feature>
<comment type="subunit">
    <text evidence="11">Heterotetramer of 2 PyrK and 2 PyrD type B subunits.</text>
</comment>
<evidence type="ECO:0000256" key="9">
    <source>
        <dbReference type="ARBA" id="ARBA00023004"/>
    </source>
</evidence>
<dbReference type="EMBL" id="VNHM01000001">
    <property type="protein sequence ID" value="TYO97961.1"/>
    <property type="molecule type" value="Genomic_DNA"/>
</dbReference>
<dbReference type="CDD" id="cd06218">
    <property type="entry name" value="DHOD_e_trans"/>
    <property type="match status" value="1"/>
</dbReference>
<keyword evidence="9 11" id="KW-0408">Iron</keyword>
<dbReference type="SUPFAM" id="SSF52343">
    <property type="entry name" value="Ferredoxin reductase-like, C-terminal NADP-linked domain"/>
    <property type="match status" value="1"/>
</dbReference>
<keyword evidence="8 11" id="KW-0249">Electron transport</keyword>
<evidence type="ECO:0000259" key="14">
    <source>
        <dbReference type="PROSITE" id="PS51384"/>
    </source>
</evidence>
<dbReference type="GO" id="GO:0044205">
    <property type="term" value="P:'de novo' UMP biosynthetic process"/>
    <property type="evidence" value="ECO:0007669"/>
    <property type="project" value="UniProtKB-UniRule"/>
</dbReference>
<keyword evidence="4 11" id="KW-0001">2Fe-2S</keyword>
<dbReference type="GO" id="GO:0046872">
    <property type="term" value="F:metal ion binding"/>
    <property type="evidence" value="ECO:0007669"/>
    <property type="project" value="UniProtKB-KW"/>
</dbReference>
<dbReference type="GO" id="GO:0016491">
    <property type="term" value="F:oxidoreductase activity"/>
    <property type="evidence" value="ECO:0007669"/>
    <property type="project" value="InterPro"/>
</dbReference>
<dbReference type="GO" id="GO:0009055">
    <property type="term" value="F:electron transfer activity"/>
    <property type="evidence" value="ECO:0007669"/>
    <property type="project" value="UniProtKB-UniRule"/>
</dbReference>
<dbReference type="InterPro" id="IPR001433">
    <property type="entry name" value="OxRdtase_FAD/NAD-bd"/>
</dbReference>
<comment type="cofactor">
    <cofactor evidence="11">
        <name>[2Fe-2S] cluster</name>
        <dbReference type="ChEBI" id="CHEBI:190135"/>
    </cofactor>
    <text evidence="11">Binds 1 [2Fe-2S] cluster per subunit.</text>
</comment>
<gene>
    <name evidence="11" type="primary">pyrK</name>
    <name evidence="15" type="ORF">LX24_00245</name>
</gene>
<dbReference type="InterPro" id="IPR017938">
    <property type="entry name" value="Riboflavin_synthase-like_b-brl"/>
</dbReference>
<keyword evidence="2 11" id="KW-0813">Transport</keyword>
<evidence type="ECO:0000256" key="2">
    <source>
        <dbReference type="ARBA" id="ARBA00022448"/>
    </source>
</evidence>
<comment type="pathway">
    <text evidence="11">Pyrimidine metabolism; UMP biosynthesis via de novo pathway; orotate from (S)-dihydroorotate (NAD(+) route): step 1/1.</text>
</comment>
<keyword evidence="6 11" id="KW-0274">FAD</keyword>
<dbReference type="HAMAP" id="MF_01211">
    <property type="entry name" value="DHODB_Fe_S_bind"/>
    <property type="match status" value="1"/>
</dbReference>
<comment type="similarity">
    <text evidence="1 11">Belongs to the PyrK family.</text>
</comment>
<dbReference type="PANTHER" id="PTHR43513">
    <property type="entry name" value="DIHYDROOROTATE DEHYDROGENASE B (NAD(+)), ELECTRON TRANSFER SUBUNIT"/>
    <property type="match status" value="1"/>
</dbReference>
<keyword evidence="10 11" id="KW-0411">Iron-sulfur</keyword>
<keyword evidence="7 11" id="KW-0665">Pyrimidine biosynthesis</keyword>
<feature type="binding site" evidence="11 13">
    <location>
        <position position="237"/>
    </location>
    <ligand>
        <name>[2Fe-2S] cluster</name>
        <dbReference type="ChEBI" id="CHEBI:190135"/>
    </ligand>
</feature>
<dbReference type="PROSITE" id="PS51384">
    <property type="entry name" value="FAD_FR"/>
    <property type="match status" value="1"/>
</dbReference>
<feature type="domain" description="FAD-binding FR-type" evidence="14">
    <location>
        <begin position="2"/>
        <end position="101"/>
    </location>
</feature>
<dbReference type="InterPro" id="IPR037117">
    <property type="entry name" value="Dihydroorotate_DH_ele_sf"/>
</dbReference>
<keyword evidence="16" id="KW-1185">Reference proteome</keyword>
<dbReference type="InterPro" id="IPR039261">
    <property type="entry name" value="FNR_nucleotide-bd"/>
</dbReference>
<evidence type="ECO:0000256" key="7">
    <source>
        <dbReference type="ARBA" id="ARBA00022975"/>
    </source>
</evidence>
<dbReference type="InterPro" id="IPR050353">
    <property type="entry name" value="PyrK_electron_transfer"/>
</dbReference>
<evidence type="ECO:0000256" key="1">
    <source>
        <dbReference type="ARBA" id="ARBA00006422"/>
    </source>
</evidence>
<evidence type="ECO:0000256" key="13">
    <source>
        <dbReference type="PIRSR" id="PIRSR006816-2"/>
    </source>
</evidence>
<evidence type="ECO:0000313" key="15">
    <source>
        <dbReference type="EMBL" id="TYO97961.1"/>
    </source>
</evidence>
<dbReference type="UniPathway" id="UPA00070">
    <property type="reaction ID" value="UER00945"/>
</dbReference>
<protein>
    <recommendedName>
        <fullName evidence="11">Dihydroorotate dehydrogenase B (NAD(+)), electron transfer subunit</fullName>
    </recommendedName>
    <alternativeName>
        <fullName evidence="11">Dihydroorotate oxidase B, electron transfer subunit</fullName>
    </alternativeName>
</protein>
<dbReference type="PIRSF" id="PIRSF006816">
    <property type="entry name" value="Cyc3_hyd_g"/>
    <property type="match status" value="1"/>
</dbReference>
<organism evidence="15 16">
    <name type="scientific">Desulfallas thermosapovorans DSM 6562</name>
    <dbReference type="NCBI Taxonomy" id="1121431"/>
    <lineage>
        <taxon>Bacteria</taxon>
        <taxon>Bacillati</taxon>
        <taxon>Bacillota</taxon>
        <taxon>Clostridia</taxon>
        <taxon>Eubacteriales</taxon>
        <taxon>Desulfallaceae</taxon>
        <taxon>Desulfallas</taxon>
    </lineage>
</organism>
<proteinExistence type="inferred from homology"/>
<sequence length="267" mass="28615">MSRLMQLEITGHWEHVPGVRVMEFTAPHLARAAQPGQFLHIRCGESSDPLLRRPISIHAVDRQSGRVKIMFQVVGKGTAWLAGRRDGVIDAMGPLGRGFTVHPPAALPESANLIVVGGGIGAAPLYFLLQELARAGLARRVKVLLGARNARQLLITEAARELGYAVRVATDDGSAGYRGLVTALLEEELKPKPGYVYACGPSPMLKALCVMLRDYGVPGEVSVEERMACGVGACLACVCRVRDAGGKETYRHACVDGPVFPAGEVVW</sequence>
<evidence type="ECO:0000256" key="10">
    <source>
        <dbReference type="ARBA" id="ARBA00023014"/>
    </source>
</evidence>
<dbReference type="Pfam" id="PF10418">
    <property type="entry name" value="DHODB_Fe-S_bind"/>
    <property type="match status" value="1"/>
</dbReference>
<evidence type="ECO:0000256" key="12">
    <source>
        <dbReference type="PIRSR" id="PIRSR006816-1"/>
    </source>
</evidence>
<evidence type="ECO:0000256" key="6">
    <source>
        <dbReference type="ARBA" id="ARBA00022827"/>
    </source>
</evidence>
<dbReference type="Proteomes" id="UP000323166">
    <property type="component" value="Unassembled WGS sequence"/>
</dbReference>
<comment type="cofactor">
    <cofactor evidence="13">
        <name>[2Fe-2S] cluster</name>
        <dbReference type="ChEBI" id="CHEBI:190135"/>
    </cofactor>
    <text evidence="13">Binds 1 [2Fe-2S] cluster per subunit.</text>
</comment>
<dbReference type="PRINTS" id="PR00410">
    <property type="entry name" value="PHEHYDRXLASE"/>
</dbReference>
<evidence type="ECO:0000256" key="8">
    <source>
        <dbReference type="ARBA" id="ARBA00022982"/>
    </source>
</evidence>
<feature type="binding site" evidence="11 13">
    <location>
        <position position="234"/>
    </location>
    <ligand>
        <name>[2Fe-2S] cluster</name>
        <dbReference type="ChEBI" id="CHEBI:190135"/>
    </ligand>
</feature>
<feature type="binding site" evidence="11 13">
    <location>
        <position position="254"/>
    </location>
    <ligand>
        <name>[2Fe-2S] cluster</name>
        <dbReference type="ChEBI" id="CHEBI:190135"/>
    </ligand>
</feature>
<comment type="caution">
    <text evidence="11">Lacks conserved residue(s) required for the propagation of feature annotation.</text>
</comment>
<dbReference type="InterPro" id="IPR012165">
    <property type="entry name" value="Cyt_c3_hydrogenase_gsu"/>
</dbReference>